<gene>
    <name evidence="1" type="ORF">S18_812_0002</name>
</gene>
<name>F4MML7_9BACT</name>
<dbReference type="EMBL" id="FQ032821">
    <property type="protein sequence ID" value="CBL87380.1"/>
    <property type="molecule type" value="Genomic_DNA"/>
</dbReference>
<proteinExistence type="predicted"/>
<sequence length="172" mass="20192">MFFNRIKTKSSQKFLNTVLKSRSKEFNSGKIQSVGIIFDYSNFQNYDFFKRMFTDLGVSINRLRFIAMIDSEKTLPNSWDAFYSKENFDWLGHCKNVEVNEFVNSPFDLLISYYKPNAYELNIVTAMSKACLKVGLSSKDKRLHDLIVDIDPNDIYTFKIELIKYLKTLNKI</sequence>
<dbReference type="InterPro" id="IPR054207">
    <property type="entry name" value="DUF6913"/>
</dbReference>
<protein>
    <submittedName>
        <fullName evidence="1">Uncharacterized protein</fullName>
    </submittedName>
</protein>
<evidence type="ECO:0000313" key="1">
    <source>
        <dbReference type="EMBL" id="CBL87380.1"/>
    </source>
</evidence>
<reference evidence="1" key="1">
    <citation type="submission" date="2010-05" db="EMBL/GenBank/DDBJ databases">
        <authorList>
            <person name="Genoscope - CEA"/>
        </authorList>
    </citation>
    <scope>NUCLEOTIDE SEQUENCE</scope>
</reference>
<dbReference type="AlphaFoldDB" id="F4MML7"/>
<dbReference type="Pfam" id="PF21857">
    <property type="entry name" value="DUF6913"/>
    <property type="match status" value="1"/>
</dbReference>
<organism evidence="1">
    <name type="scientific">uncultured Flavobacteriia bacterium</name>
    <dbReference type="NCBI Taxonomy" id="212695"/>
    <lineage>
        <taxon>Bacteria</taxon>
        <taxon>Pseudomonadati</taxon>
        <taxon>Bacteroidota</taxon>
        <taxon>Flavobacteriia</taxon>
        <taxon>environmental samples</taxon>
    </lineage>
</organism>
<accession>F4MML7</accession>
<reference evidence="1" key="2">
    <citation type="journal article" date="2012" name="Environ. Microbiol.">
        <title>Genomic content of uncultured Bacteroidetes from contrasting oceanic provinces in the North Atlantic Ocean.</title>
        <authorList>
            <person name="Gomez-Pereira P.R."/>
            <person name="Schuler M."/>
            <person name="Fuchs B.M."/>
            <person name="Bennke C."/>
            <person name="Teeling H."/>
            <person name="Waldmann J."/>
            <person name="Richter M."/>
            <person name="Barbe V."/>
            <person name="Bataille E."/>
            <person name="Glockner F.O."/>
            <person name="Amann R."/>
        </authorList>
    </citation>
    <scope>NUCLEOTIDE SEQUENCE</scope>
</reference>